<proteinExistence type="predicted"/>
<feature type="transmembrane region" description="Helical" evidence="1">
    <location>
        <begin position="42"/>
        <end position="63"/>
    </location>
</feature>
<reference evidence="2 3" key="1">
    <citation type="submission" date="2021-01" db="EMBL/GenBank/DDBJ databases">
        <title>Whole genome shotgun sequence of Planotetraspora mira NBRC 15435.</title>
        <authorList>
            <person name="Komaki H."/>
            <person name="Tamura T."/>
        </authorList>
    </citation>
    <scope>NUCLEOTIDE SEQUENCE [LARGE SCALE GENOMIC DNA]</scope>
    <source>
        <strain evidence="2 3">NBRC 15435</strain>
    </source>
</reference>
<evidence type="ECO:0000256" key="1">
    <source>
        <dbReference type="SAM" id="Phobius"/>
    </source>
</evidence>
<accession>A0A8J3TPT4</accession>
<dbReference type="AlphaFoldDB" id="A0A8J3TPT4"/>
<gene>
    <name evidence="2" type="ORF">Pmi06nite_33630</name>
</gene>
<organism evidence="2 3">
    <name type="scientific">Planotetraspora mira</name>
    <dbReference type="NCBI Taxonomy" id="58121"/>
    <lineage>
        <taxon>Bacteria</taxon>
        <taxon>Bacillati</taxon>
        <taxon>Actinomycetota</taxon>
        <taxon>Actinomycetes</taxon>
        <taxon>Streptosporangiales</taxon>
        <taxon>Streptosporangiaceae</taxon>
        <taxon>Planotetraspora</taxon>
    </lineage>
</organism>
<protein>
    <submittedName>
        <fullName evidence="2">Uncharacterized protein</fullName>
    </submittedName>
</protein>
<comment type="caution">
    <text evidence="2">The sequence shown here is derived from an EMBL/GenBank/DDBJ whole genome shotgun (WGS) entry which is preliminary data.</text>
</comment>
<keyword evidence="1" id="KW-1133">Transmembrane helix</keyword>
<keyword evidence="1" id="KW-0812">Transmembrane</keyword>
<evidence type="ECO:0000313" key="2">
    <source>
        <dbReference type="EMBL" id="GII29921.1"/>
    </source>
</evidence>
<keyword evidence="3" id="KW-1185">Reference proteome</keyword>
<keyword evidence="1" id="KW-0472">Membrane</keyword>
<name>A0A8J3TPT4_9ACTN</name>
<sequence>MNTLDERLANRLHGIVDGEPDSAPPTGMLLERGRRARRRRTTAVAGATCAVLALGVATAATVATGPAQVRPGVTAEPTSPLKLTSPAMELASAVTASENISYRMRLKTGNQSGQGGLTYEGAFDPKTATGYVRQPQDDSVITELLINGTRYVGGEPPLGPLPADKGPGETYGRYGQYPGKYDRLSLYGDPDTVLGAAEPDPAALFKALKSANATTAENPDGTLHFEYAAKSKVGSSTTSGDVTLDADGRIAKVALAGRWQTTAKGRLDTGTFTATLELFDYGVKVKVKRPADVVKAK</sequence>
<dbReference type="Proteomes" id="UP000650628">
    <property type="component" value="Unassembled WGS sequence"/>
</dbReference>
<dbReference type="EMBL" id="BOOO01000016">
    <property type="protein sequence ID" value="GII29921.1"/>
    <property type="molecule type" value="Genomic_DNA"/>
</dbReference>
<evidence type="ECO:0000313" key="3">
    <source>
        <dbReference type="Proteomes" id="UP000650628"/>
    </source>
</evidence>
<dbReference type="RefSeq" id="WP_203953868.1">
    <property type="nucleotide sequence ID" value="NZ_BOOO01000016.1"/>
</dbReference>